<dbReference type="PANTHER" id="PTHR43519:SF1">
    <property type="entry name" value="ATP-DEPENDENT RNA HELICASE HRPB"/>
    <property type="match status" value="1"/>
</dbReference>
<dbReference type="GO" id="GO:0004386">
    <property type="term" value="F:helicase activity"/>
    <property type="evidence" value="ECO:0007669"/>
    <property type="project" value="UniProtKB-KW"/>
</dbReference>
<feature type="domain" description="Helicase C-terminal" evidence="7">
    <location>
        <begin position="308"/>
        <end position="471"/>
    </location>
</feature>
<evidence type="ECO:0000313" key="9">
    <source>
        <dbReference type="Proteomes" id="UP000179540"/>
    </source>
</evidence>
<keyword evidence="4" id="KW-0067">ATP-binding</keyword>
<dbReference type="SMART" id="SM00490">
    <property type="entry name" value="HELICc"/>
    <property type="match status" value="1"/>
</dbReference>
<accession>A0A1S2N226</accession>
<evidence type="ECO:0008006" key="10">
    <source>
        <dbReference type="Google" id="ProtNLM"/>
    </source>
</evidence>
<dbReference type="PROSITE" id="PS51192">
    <property type="entry name" value="HELICASE_ATP_BIND_1"/>
    <property type="match status" value="1"/>
</dbReference>
<keyword evidence="2" id="KW-0378">Hydrolase</keyword>
<protein>
    <recommendedName>
        <fullName evidence="10">ATP-dependent helicase HrpB</fullName>
    </recommendedName>
</protein>
<keyword evidence="3" id="KW-0347">Helicase</keyword>
<name>A0A1S2N226_9MICC</name>
<dbReference type="InterPro" id="IPR048333">
    <property type="entry name" value="HA2_WH"/>
</dbReference>
<feature type="region of interest" description="Disordered" evidence="5">
    <location>
        <begin position="47"/>
        <end position="70"/>
    </location>
</feature>
<dbReference type="InterPro" id="IPR011545">
    <property type="entry name" value="DEAD/DEAH_box_helicase_dom"/>
</dbReference>
<dbReference type="GO" id="GO:0005524">
    <property type="term" value="F:ATP binding"/>
    <property type="evidence" value="ECO:0007669"/>
    <property type="project" value="UniProtKB-KW"/>
</dbReference>
<dbReference type="GO" id="GO:0003676">
    <property type="term" value="F:nucleic acid binding"/>
    <property type="evidence" value="ECO:0007669"/>
    <property type="project" value="InterPro"/>
</dbReference>
<feature type="region of interest" description="Disordered" evidence="5">
    <location>
        <begin position="284"/>
        <end position="316"/>
    </location>
</feature>
<evidence type="ECO:0000256" key="4">
    <source>
        <dbReference type="ARBA" id="ARBA00022840"/>
    </source>
</evidence>
<dbReference type="InterPro" id="IPR013689">
    <property type="entry name" value="RNA_helicase_ATP-dep_HrpB_C"/>
</dbReference>
<dbReference type="SUPFAM" id="SSF52540">
    <property type="entry name" value="P-loop containing nucleoside triphosphate hydrolases"/>
    <property type="match status" value="1"/>
</dbReference>
<dbReference type="SMART" id="SM00847">
    <property type="entry name" value="HA2"/>
    <property type="match status" value="1"/>
</dbReference>
<dbReference type="Pfam" id="PF04408">
    <property type="entry name" value="WHD_HA2"/>
    <property type="match status" value="1"/>
</dbReference>
<evidence type="ECO:0000256" key="3">
    <source>
        <dbReference type="ARBA" id="ARBA00022806"/>
    </source>
</evidence>
<dbReference type="EMBL" id="MODZ01000002">
    <property type="protein sequence ID" value="OIJ36821.1"/>
    <property type="molecule type" value="Genomic_DNA"/>
</dbReference>
<proteinExistence type="predicted"/>
<dbReference type="PROSITE" id="PS51194">
    <property type="entry name" value="HELICASE_CTER"/>
    <property type="match status" value="1"/>
</dbReference>
<feature type="compositionally biased region" description="Low complexity" evidence="5">
    <location>
        <begin position="48"/>
        <end position="70"/>
    </location>
</feature>
<dbReference type="CDD" id="cd18791">
    <property type="entry name" value="SF2_C_RHA"/>
    <property type="match status" value="1"/>
</dbReference>
<dbReference type="Gene3D" id="1.20.120.1080">
    <property type="match status" value="1"/>
</dbReference>
<evidence type="ECO:0000256" key="2">
    <source>
        <dbReference type="ARBA" id="ARBA00022801"/>
    </source>
</evidence>
<evidence type="ECO:0000259" key="7">
    <source>
        <dbReference type="PROSITE" id="PS51194"/>
    </source>
</evidence>
<dbReference type="InterPro" id="IPR007502">
    <property type="entry name" value="Helicase-assoc_dom"/>
</dbReference>
<dbReference type="Proteomes" id="UP000179540">
    <property type="component" value="Unassembled WGS sequence"/>
</dbReference>
<feature type="compositionally biased region" description="Low complexity" evidence="5">
    <location>
        <begin position="288"/>
        <end position="316"/>
    </location>
</feature>
<dbReference type="Pfam" id="PF00271">
    <property type="entry name" value="Helicase_C"/>
    <property type="match status" value="1"/>
</dbReference>
<dbReference type="GO" id="GO:0016787">
    <property type="term" value="F:hydrolase activity"/>
    <property type="evidence" value="ECO:0007669"/>
    <property type="project" value="UniProtKB-KW"/>
</dbReference>
<organism evidence="8 9">
    <name type="scientific">Rothia kristinae</name>
    <dbReference type="NCBI Taxonomy" id="37923"/>
    <lineage>
        <taxon>Bacteria</taxon>
        <taxon>Bacillati</taxon>
        <taxon>Actinomycetota</taxon>
        <taxon>Actinomycetes</taxon>
        <taxon>Micrococcales</taxon>
        <taxon>Micrococcaceae</taxon>
        <taxon>Rothia</taxon>
    </lineage>
</organism>
<reference evidence="8 9" key="1">
    <citation type="submission" date="2016-10" db="EMBL/GenBank/DDBJ databases">
        <title>Draft genome sequence of strain LCT isolated from the Shenzhou X spacecraft of China.</title>
        <authorList>
            <person name="Huang B."/>
        </authorList>
    </citation>
    <scope>NUCLEOTIDE SEQUENCE [LARGE SCALE GENOMIC DNA]</scope>
    <source>
        <strain evidence="8 9">LCT-H5</strain>
    </source>
</reference>
<evidence type="ECO:0000259" key="6">
    <source>
        <dbReference type="PROSITE" id="PS51192"/>
    </source>
</evidence>
<dbReference type="Pfam" id="PF00270">
    <property type="entry name" value="DEAD"/>
    <property type="match status" value="1"/>
</dbReference>
<dbReference type="AlphaFoldDB" id="A0A1S2N226"/>
<gene>
    <name evidence="8" type="ORF">BK826_02250</name>
</gene>
<dbReference type="PANTHER" id="PTHR43519">
    <property type="entry name" value="ATP-DEPENDENT RNA HELICASE HRPB"/>
    <property type="match status" value="1"/>
</dbReference>
<dbReference type="SMART" id="SM00487">
    <property type="entry name" value="DEXDc"/>
    <property type="match status" value="1"/>
</dbReference>
<evidence type="ECO:0000313" key="8">
    <source>
        <dbReference type="EMBL" id="OIJ36821.1"/>
    </source>
</evidence>
<dbReference type="InterPro" id="IPR001650">
    <property type="entry name" value="Helicase_C-like"/>
</dbReference>
<dbReference type="Pfam" id="PF08482">
    <property type="entry name" value="HrpB_C"/>
    <property type="match status" value="1"/>
</dbReference>
<feature type="domain" description="Helicase ATP-binding" evidence="6">
    <location>
        <begin position="65"/>
        <end position="214"/>
    </location>
</feature>
<dbReference type="Gene3D" id="3.40.50.300">
    <property type="entry name" value="P-loop containing nucleotide triphosphate hydrolases"/>
    <property type="match status" value="2"/>
</dbReference>
<sequence length="952" mass="99851">MSVAQPSPHRADPGPFDIERIGAGLPALALAPQIRGWLGTCADDPRDGAAVSAPRAAAPGGTPAGAPGPGRLRGVIEAPPGTGKTTLVPPLVANLLAGLSDRPGRVVVTQPRRIAARSAARRLVALSGTRPGQLVGHTVRGDRVMGPGVRVEFATTGVLLRRLLADPELTGVDAVILDEVHERHLDSDLVFAMLHQLLQLREDLGLLAMSATLDAPRWARLLGAPEAGGASDGGAEVPAPIATVDAAIHPLEQRWAPAPGPAQDARGVTDAFLAHVASVVREQHDAAPVHAASSAPAGSASRGATSRRADPAGEAAPAGDTLVFLPGAREIERVAGRLRDLPAPVLTLTGATPAAEQDRILDPAAGGTGRIILATNLAESALTVPGVRRVVDAGLDRQPRVDTVRGMSGLVTVGASKAAMIQRAGRAAREAPGTVIRCMSEAEYAARPAETPPEITTAELTGAVLDLACWGTPDGRGLALPDPLPERTRALAHRELSALGALDEAGEATDLGRRLAAVPADPHLARGLFDGAALVGSRAAAEVVAALAGDQRAPGTDLTALLRGLHRDRDQTWRRETRRLELLLAEGDGAPDGTGTGSESGSRDVEDSSPAASGAADAATAGLVTALSFPQRIARRRPGTDREYLLASGTAAELPREAAWSGQEWLAVAEVQLVGDRALIRSAAGIDRETAELAAGCLLVTEQTGRFADGKVTAREVTRLGGIELSATPVRPSRETGRRAVAEALTREGLLSVLRPGESFEALRARLGLLRRVLGDPWPSMLADDLADTARDWLGPELEQIAEGMPTTRVDAVSALRRLLPWPEASRLEELVPERIRVPSGAAVRLSYPAPEEHDDDPDAQPAPPVLAVKLQECFGWAEGPRVVDGRVPVLLHLLSPARRPLAVTADLRSFWENAYPQVRAENRAKYRKHPWPEDPWNAVPTAKTNRRLAEG</sequence>
<keyword evidence="1" id="KW-0547">Nucleotide-binding</keyword>
<dbReference type="InterPro" id="IPR027417">
    <property type="entry name" value="P-loop_NTPase"/>
</dbReference>
<evidence type="ECO:0000256" key="5">
    <source>
        <dbReference type="SAM" id="MobiDB-lite"/>
    </source>
</evidence>
<evidence type="ECO:0000256" key="1">
    <source>
        <dbReference type="ARBA" id="ARBA00022741"/>
    </source>
</evidence>
<dbReference type="InterPro" id="IPR014001">
    <property type="entry name" value="Helicase_ATP-bd"/>
</dbReference>
<feature type="region of interest" description="Disordered" evidence="5">
    <location>
        <begin position="582"/>
        <end position="616"/>
    </location>
</feature>
<comment type="caution">
    <text evidence="8">The sequence shown here is derived from an EMBL/GenBank/DDBJ whole genome shotgun (WGS) entry which is preliminary data.</text>
</comment>